<accession>A0A913WRE9</accession>
<reference evidence="1" key="1">
    <citation type="submission" date="2022-11" db="UniProtKB">
        <authorList>
            <consortium name="EnsemblMetazoa"/>
        </authorList>
    </citation>
    <scope>IDENTIFICATION</scope>
</reference>
<protein>
    <submittedName>
        <fullName evidence="1">Uncharacterized protein</fullName>
    </submittedName>
</protein>
<dbReference type="Proteomes" id="UP000887567">
    <property type="component" value="Unplaced"/>
</dbReference>
<dbReference type="KEGG" id="epa:110232195"/>
<organism evidence="1 2">
    <name type="scientific">Exaiptasia diaphana</name>
    <name type="common">Tropical sea anemone</name>
    <name type="synonym">Aiptasia pulchella</name>
    <dbReference type="NCBI Taxonomy" id="2652724"/>
    <lineage>
        <taxon>Eukaryota</taxon>
        <taxon>Metazoa</taxon>
        <taxon>Cnidaria</taxon>
        <taxon>Anthozoa</taxon>
        <taxon>Hexacorallia</taxon>
        <taxon>Actiniaria</taxon>
        <taxon>Aiptasiidae</taxon>
        <taxon>Exaiptasia</taxon>
    </lineage>
</organism>
<dbReference type="OrthoDB" id="10504985at2759"/>
<dbReference type="AlphaFoldDB" id="A0A913WRE9"/>
<dbReference type="RefSeq" id="XP_020892984.1">
    <property type="nucleotide sequence ID" value="XM_021037325.2"/>
</dbReference>
<dbReference type="EnsemblMetazoa" id="XM_021037325.2">
    <property type="protein sequence ID" value="XP_020892984.1"/>
    <property type="gene ID" value="LOC110232195"/>
</dbReference>
<sequence>MAFSSDGSAFTVISKAGNVTRRESFNRISDVKEELSNSWNSSIDGGKIGRSSVYKVQQTSSSSYSSTTASSKTVRTFTSKKTVTKKQTKTVISKTDKNSTDKKIPDDKGLELVSSKNNFDSLSSGSFFKAKYKDMDGDDFFRSASSRFSMRNINDTSGWNFDLDEGASLFPDFFPKNDAATKLSFEATWRSASPVKEIGLAKQAIKNCSWEDDENKDAKHIVNSWMQFFGHVNPVKNG</sequence>
<evidence type="ECO:0000313" key="2">
    <source>
        <dbReference type="Proteomes" id="UP000887567"/>
    </source>
</evidence>
<dbReference type="GeneID" id="110232195"/>
<keyword evidence="2" id="KW-1185">Reference proteome</keyword>
<proteinExistence type="predicted"/>
<name>A0A913WRE9_EXADI</name>
<evidence type="ECO:0000313" key="1">
    <source>
        <dbReference type="EnsemblMetazoa" id="XP_020892984.1"/>
    </source>
</evidence>